<dbReference type="PANTHER" id="PTHR39219:SF1">
    <property type="entry name" value="ER MEMBRANE PROTEIN COMPLEX SUBUNIT 10"/>
    <property type="match status" value="1"/>
</dbReference>
<keyword evidence="1" id="KW-0732">Signal</keyword>
<evidence type="ECO:0000313" key="3">
    <source>
        <dbReference type="Proteomes" id="UP000813385"/>
    </source>
</evidence>
<protein>
    <submittedName>
        <fullName evidence="2">Uncharacterized protein</fullName>
    </submittedName>
</protein>
<dbReference type="AlphaFoldDB" id="A0A8K0X4L7"/>
<dbReference type="Proteomes" id="UP000813385">
    <property type="component" value="Unassembled WGS sequence"/>
</dbReference>
<evidence type="ECO:0000256" key="1">
    <source>
        <dbReference type="SAM" id="SignalP"/>
    </source>
</evidence>
<sequence>MRAASLVALAGAALVTASQRIAQVYYQPITAAEATPLPLADVTFDPFSPSTASVSSYEAPDLLTAFEEHPAGEEQLVRIGLWDPKRGAWISSVGVASAATFTEKGISPHITLHVDEAGRVLGAGARGVGIDAGQTRDFGPQAVITVARDGKGVEVGKPVVLGVDGRKKVEEPPKSLLQKYWWVIGLVVFLVIGSGDK</sequence>
<evidence type="ECO:0000313" key="2">
    <source>
        <dbReference type="EMBL" id="KAH7366928.1"/>
    </source>
</evidence>
<dbReference type="EMBL" id="JAGPXD010000002">
    <property type="protein sequence ID" value="KAH7366928.1"/>
    <property type="molecule type" value="Genomic_DNA"/>
</dbReference>
<feature type="chain" id="PRO_5035459417" evidence="1">
    <location>
        <begin position="18"/>
        <end position="197"/>
    </location>
</feature>
<keyword evidence="3" id="KW-1185">Reference proteome</keyword>
<comment type="caution">
    <text evidence="2">The sequence shown here is derived from an EMBL/GenBank/DDBJ whole genome shotgun (WGS) entry which is preliminary data.</text>
</comment>
<dbReference type="OrthoDB" id="1894652at2759"/>
<feature type="signal peptide" evidence="1">
    <location>
        <begin position="1"/>
        <end position="17"/>
    </location>
</feature>
<name>A0A8K0X4L7_9PEZI</name>
<reference evidence="2" key="1">
    <citation type="journal article" date="2021" name="Nat. Commun.">
        <title>Genetic determinants of endophytism in the Arabidopsis root mycobiome.</title>
        <authorList>
            <person name="Mesny F."/>
            <person name="Miyauchi S."/>
            <person name="Thiergart T."/>
            <person name="Pickel B."/>
            <person name="Atanasova L."/>
            <person name="Karlsson M."/>
            <person name="Huettel B."/>
            <person name="Barry K.W."/>
            <person name="Haridas S."/>
            <person name="Chen C."/>
            <person name="Bauer D."/>
            <person name="Andreopoulos W."/>
            <person name="Pangilinan J."/>
            <person name="LaButti K."/>
            <person name="Riley R."/>
            <person name="Lipzen A."/>
            <person name="Clum A."/>
            <person name="Drula E."/>
            <person name="Henrissat B."/>
            <person name="Kohler A."/>
            <person name="Grigoriev I.V."/>
            <person name="Martin F.M."/>
            <person name="Hacquard S."/>
        </authorList>
    </citation>
    <scope>NUCLEOTIDE SEQUENCE</scope>
    <source>
        <strain evidence="2">MPI-CAGE-AT-0016</strain>
    </source>
</reference>
<gene>
    <name evidence="2" type="ORF">B0T11DRAFT_325234</name>
</gene>
<organism evidence="2 3">
    <name type="scientific">Plectosphaerella cucumerina</name>
    <dbReference type="NCBI Taxonomy" id="40658"/>
    <lineage>
        <taxon>Eukaryota</taxon>
        <taxon>Fungi</taxon>
        <taxon>Dikarya</taxon>
        <taxon>Ascomycota</taxon>
        <taxon>Pezizomycotina</taxon>
        <taxon>Sordariomycetes</taxon>
        <taxon>Hypocreomycetidae</taxon>
        <taxon>Glomerellales</taxon>
        <taxon>Plectosphaerellaceae</taxon>
        <taxon>Plectosphaerella</taxon>
    </lineage>
</organism>
<dbReference type="PANTHER" id="PTHR39219">
    <property type="entry name" value="ER MEMBRANE PROTEIN COMPLEX SUBUNIT 10"/>
    <property type="match status" value="1"/>
</dbReference>
<proteinExistence type="predicted"/>
<accession>A0A8K0X4L7</accession>